<accession>A0A445C8N1</accession>
<dbReference type="AlphaFoldDB" id="A0A445C8N1"/>
<gene>
    <name evidence="3" type="ORF">Ahy_A07g033161</name>
</gene>
<evidence type="ECO:0000313" key="3">
    <source>
        <dbReference type="EMBL" id="RYR47211.1"/>
    </source>
</evidence>
<dbReference type="GO" id="GO:0004523">
    <property type="term" value="F:RNA-DNA hybrid ribonuclease activity"/>
    <property type="evidence" value="ECO:0007669"/>
    <property type="project" value="InterPro"/>
</dbReference>
<evidence type="ECO:0000256" key="1">
    <source>
        <dbReference type="SAM" id="MobiDB-lite"/>
    </source>
</evidence>
<feature type="domain" description="RNase H type-1" evidence="2">
    <location>
        <begin position="183"/>
        <end position="266"/>
    </location>
</feature>
<dbReference type="CDD" id="cd06222">
    <property type="entry name" value="RNase_H_like"/>
    <property type="match status" value="1"/>
</dbReference>
<protein>
    <recommendedName>
        <fullName evidence="2">RNase H type-1 domain-containing protein</fullName>
    </recommendedName>
</protein>
<dbReference type="PANTHER" id="PTHR47074:SF11">
    <property type="entry name" value="REVERSE TRANSCRIPTASE-LIKE PROTEIN"/>
    <property type="match status" value="1"/>
</dbReference>
<dbReference type="SUPFAM" id="SSF53098">
    <property type="entry name" value="Ribonuclease H-like"/>
    <property type="match status" value="1"/>
</dbReference>
<comment type="caution">
    <text evidence="3">The sequence shown here is derived from an EMBL/GenBank/DDBJ whole genome shotgun (WGS) entry which is preliminary data.</text>
</comment>
<dbReference type="InterPro" id="IPR012337">
    <property type="entry name" value="RNaseH-like_sf"/>
</dbReference>
<feature type="region of interest" description="Disordered" evidence="1">
    <location>
        <begin position="332"/>
        <end position="355"/>
    </location>
</feature>
<dbReference type="PANTHER" id="PTHR47074">
    <property type="entry name" value="BNAC02G40300D PROTEIN"/>
    <property type="match status" value="1"/>
</dbReference>
<dbReference type="Proteomes" id="UP000289738">
    <property type="component" value="Chromosome A07"/>
</dbReference>
<dbReference type="InterPro" id="IPR002156">
    <property type="entry name" value="RNaseH_domain"/>
</dbReference>
<reference evidence="3 4" key="1">
    <citation type="submission" date="2019-01" db="EMBL/GenBank/DDBJ databases">
        <title>Sequencing of cultivated peanut Arachis hypogaea provides insights into genome evolution and oil improvement.</title>
        <authorList>
            <person name="Chen X."/>
        </authorList>
    </citation>
    <scope>NUCLEOTIDE SEQUENCE [LARGE SCALE GENOMIC DNA]</scope>
    <source>
        <strain evidence="4">cv. Fuhuasheng</strain>
        <tissue evidence="3">Leaves</tissue>
    </source>
</reference>
<dbReference type="EMBL" id="SDMP01000007">
    <property type="protein sequence ID" value="RYR47211.1"/>
    <property type="molecule type" value="Genomic_DNA"/>
</dbReference>
<sequence>MGGELQTKELKNQRIARKEKELISAEVQPEWHWKYREPVREKIGTTDYKQKENQGTGEEVAYYVELASDEENGEGAAEENVKEIARWKIVLIKNMDERLQLKKKREKDTLKLIMNEEWKEKETKRENQVPKKQKIAEQMKGKLEDEKCYLEGSTKGLVENQCGCKLQKIYQEGSNCNTTEIRAFSSLEAEALALKEALIMEKSLQLEKVLIESNNLQLIQSIKSKYHIGEILAYLKDIAHLLKDLPDARIIWTPGEKNHLAHHIATQRAAGTLSSNWSVRLPVITETQLRREAKKVRRIGERPTHHEGAIEQNENWVLTVPNQVVIEVRERTGRGQQTEEQPAFEPEESHKQVQN</sequence>
<evidence type="ECO:0000259" key="2">
    <source>
        <dbReference type="Pfam" id="PF13456"/>
    </source>
</evidence>
<dbReference type="InterPro" id="IPR052929">
    <property type="entry name" value="RNase_H-like_EbsB-rel"/>
</dbReference>
<dbReference type="InterPro" id="IPR036397">
    <property type="entry name" value="RNaseH_sf"/>
</dbReference>
<dbReference type="InterPro" id="IPR044730">
    <property type="entry name" value="RNase_H-like_dom_plant"/>
</dbReference>
<dbReference type="Pfam" id="PF13456">
    <property type="entry name" value="RVT_3"/>
    <property type="match status" value="1"/>
</dbReference>
<organism evidence="3 4">
    <name type="scientific">Arachis hypogaea</name>
    <name type="common">Peanut</name>
    <dbReference type="NCBI Taxonomy" id="3818"/>
    <lineage>
        <taxon>Eukaryota</taxon>
        <taxon>Viridiplantae</taxon>
        <taxon>Streptophyta</taxon>
        <taxon>Embryophyta</taxon>
        <taxon>Tracheophyta</taxon>
        <taxon>Spermatophyta</taxon>
        <taxon>Magnoliopsida</taxon>
        <taxon>eudicotyledons</taxon>
        <taxon>Gunneridae</taxon>
        <taxon>Pentapetalae</taxon>
        <taxon>rosids</taxon>
        <taxon>fabids</taxon>
        <taxon>Fabales</taxon>
        <taxon>Fabaceae</taxon>
        <taxon>Papilionoideae</taxon>
        <taxon>50 kb inversion clade</taxon>
        <taxon>dalbergioids sensu lato</taxon>
        <taxon>Dalbergieae</taxon>
        <taxon>Pterocarpus clade</taxon>
        <taxon>Arachis</taxon>
    </lineage>
</organism>
<dbReference type="GO" id="GO:0003676">
    <property type="term" value="F:nucleic acid binding"/>
    <property type="evidence" value="ECO:0007669"/>
    <property type="project" value="InterPro"/>
</dbReference>
<keyword evidence="4" id="KW-1185">Reference proteome</keyword>
<name>A0A445C8N1_ARAHY</name>
<proteinExistence type="predicted"/>
<dbReference type="Gene3D" id="3.30.420.10">
    <property type="entry name" value="Ribonuclease H-like superfamily/Ribonuclease H"/>
    <property type="match status" value="1"/>
</dbReference>
<evidence type="ECO:0000313" key="4">
    <source>
        <dbReference type="Proteomes" id="UP000289738"/>
    </source>
</evidence>